<dbReference type="PANTHER" id="PTHR30595:SF6">
    <property type="entry name" value="SCHLAFEN ALBA-2 DOMAIN-CONTAINING PROTEIN"/>
    <property type="match status" value="1"/>
</dbReference>
<keyword evidence="1" id="KW-0680">Restriction system</keyword>
<organism evidence="4 5">
    <name type="scientific">Salinimicrobium catena</name>
    <dbReference type="NCBI Taxonomy" id="390640"/>
    <lineage>
        <taxon>Bacteria</taxon>
        <taxon>Pseudomonadati</taxon>
        <taxon>Bacteroidota</taxon>
        <taxon>Flavobacteriia</taxon>
        <taxon>Flavobacteriales</taxon>
        <taxon>Flavobacteriaceae</taxon>
        <taxon>Salinimicrobium</taxon>
    </lineage>
</organism>
<dbReference type="GO" id="GO:0003677">
    <property type="term" value="F:DNA binding"/>
    <property type="evidence" value="ECO:0007669"/>
    <property type="project" value="UniProtKB-KW"/>
</dbReference>
<dbReference type="AlphaFoldDB" id="A0A1H5JPB6"/>
<dbReference type="InterPro" id="IPR007421">
    <property type="entry name" value="Schlafen_AlbA_2_dom"/>
</dbReference>
<dbReference type="SUPFAM" id="SSF116734">
    <property type="entry name" value="DNA methylase specificity domain"/>
    <property type="match status" value="1"/>
</dbReference>
<dbReference type="Gene3D" id="3.90.220.20">
    <property type="entry name" value="DNA methylase specificity domains"/>
    <property type="match status" value="1"/>
</dbReference>
<sequence length="530" mass="61007">MNEGQFATSEFIKTFIQKNPINSSLKVKESHLKTIDPNIPFDVKANNIQQIKKSYDFIFGAYSFGKKSQSFELSKNKKFPFTWIKIYDSLKHLNPTGMGFFVVEPLLLYSKMGDHFMGKLEEQGFYLNMVLNIPEGIYIPHSAFTPILIGMSRKNSEKLFIAELNSMNAEDVNYNFSHQSGDNLDEGIWVHRDFKSFKNYKILSQIRNLKSQYKEYEEYKFSEIALEINTTEDLFEEKDNAIFIPKFGSSDVASNNSGFILKPKHYFQIILNSNIVDAEYLYLFFQSELGQLIMSSMESGNMIPSRKRNEVLESYVAIPELSEQKLLVNTSLKLDELREVIDDLKVELSLNPKNVNVINEKFDSIKVSLQSLSKEDEILSLIRKGEGKTIEFKETFSKNIRTGKKDKEIEKSSLKNIVGFLNSNGGTLIVGVSDEGVVKGVAEDFFQSKDRYLLHFKNALNSKIGSEFYPLIDYDLYDVLGQILLVVECQPSEEACFYDNQDFYIRTNPATDKLEGPKLIEYINRRFKKK</sequence>
<evidence type="ECO:0000256" key="2">
    <source>
        <dbReference type="ARBA" id="ARBA00023125"/>
    </source>
</evidence>
<dbReference type="Gene3D" id="3.30.950.30">
    <property type="entry name" value="Schlafen, AAA domain"/>
    <property type="match status" value="1"/>
</dbReference>
<accession>A0A1H5JPB6</accession>
<keyword evidence="5" id="KW-1185">Reference proteome</keyword>
<name>A0A1H5JPB6_9FLAO</name>
<proteinExistence type="predicted"/>
<dbReference type="Pfam" id="PF04326">
    <property type="entry name" value="SLFN_AlbA_2"/>
    <property type="match status" value="1"/>
</dbReference>
<evidence type="ECO:0000313" key="5">
    <source>
        <dbReference type="Proteomes" id="UP000199448"/>
    </source>
</evidence>
<gene>
    <name evidence="4" type="ORF">SAMN04488034_101805</name>
</gene>
<keyword evidence="2 4" id="KW-0238">DNA-binding</keyword>
<dbReference type="EMBL" id="FNUG01000001">
    <property type="protein sequence ID" value="SEE54264.1"/>
    <property type="molecule type" value="Genomic_DNA"/>
</dbReference>
<dbReference type="STRING" id="390640.SAMN04488034_101805"/>
<reference evidence="4 5" key="1">
    <citation type="submission" date="2016-10" db="EMBL/GenBank/DDBJ databases">
        <authorList>
            <person name="de Groot N.N."/>
        </authorList>
    </citation>
    <scope>NUCLEOTIDE SEQUENCE [LARGE SCALE GENOMIC DNA]</scope>
    <source>
        <strain evidence="4 5">DSM 23553</strain>
    </source>
</reference>
<feature type="domain" description="Schlafen AlbA-2" evidence="3">
    <location>
        <begin position="386"/>
        <end position="514"/>
    </location>
</feature>
<dbReference type="RefSeq" id="WP_176763488.1">
    <property type="nucleotide sequence ID" value="NZ_FNGG01000016.1"/>
</dbReference>
<protein>
    <submittedName>
        <fullName evidence="4">Putative DNA-binding domain-containing protein</fullName>
    </submittedName>
</protein>
<evidence type="ECO:0000256" key="1">
    <source>
        <dbReference type="ARBA" id="ARBA00022747"/>
    </source>
</evidence>
<evidence type="ECO:0000313" key="4">
    <source>
        <dbReference type="EMBL" id="SEE54264.1"/>
    </source>
</evidence>
<dbReference type="Proteomes" id="UP000199448">
    <property type="component" value="Unassembled WGS sequence"/>
</dbReference>
<dbReference type="PANTHER" id="PTHR30595">
    <property type="entry name" value="GLPR-RELATED TRANSCRIPTIONAL REPRESSOR"/>
    <property type="match status" value="1"/>
</dbReference>
<dbReference type="InterPro" id="IPR038461">
    <property type="entry name" value="Schlafen_AlbA_2_dom_sf"/>
</dbReference>
<dbReference type="InterPro" id="IPR044946">
    <property type="entry name" value="Restrct_endonuc_typeI_TRD_sf"/>
</dbReference>
<evidence type="ECO:0000259" key="3">
    <source>
        <dbReference type="Pfam" id="PF04326"/>
    </source>
</evidence>
<dbReference type="GO" id="GO:0009307">
    <property type="term" value="P:DNA restriction-modification system"/>
    <property type="evidence" value="ECO:0007669"/>
    <property type="project" value="UniProtKB-KW"/>
</dbReference>